<evidence type="ECO:0000256" key="4">
    <source>
        <dbReference type="ARBA" id="ARBA00011881"/>
    </source>
</evidence>
<comment type="subunit">
    <text evidence="4">Homotetramer.</text>
</comment>
<dbReference type="InterPro" id="IPR002220">
    <property type="entry name" value="DapA-like"/>
</dbReference>
<evidence type="ECO:0000313" key="12">
    <source>
        <dbReference type="Proteomes" id="UP000001593"/>
    </source>
</evidence>
<dbReference type="Proteomes" id="UP000001593">
    <property type="component" value="Unassembled WGS sequence"/>
</dbReference>
<keyword evidence="8" id="KW-0704">Schiff base</keyword>
<dbReference type="Pfam" id="PF00701">
    <property type="entry name" value="DHDPS"/>
    <property type="match status" value="1"/>
</dbReference>
<dbReference type="HOGENOM" id="CLU_049343_6_1_1"/>
<comment type="catalytic activity">
    <reaction evidence="10">
        <text>aceneuramate = aldehydo-N-acetyl-D-mannosamine + pyruvate</text>
        <dbReference type="Rhea" id="RHEA:23296"/>
        <dbReference type="ChEBI" id="CHEBI:15361"/>
        <dbReference type="ChEBI" id="CHEBI:17122"/>
        <dbReference type="ChEBI" id="CHEBI:173083"/>
        <dbReference type="EC" id="4.1.3.3"/>
    </reaction>
</comment>
<keyword evidence="9" id="KW-0119">Carbohydrate metabolism</keyword>
<comment type="similarity">
    <text evidence="3">Belongs to the DapA family. NanA subfamily.</text>
</comment>
<dbReference type="SMART" id="SM01130">
    <property type="entry name" value="DHDPS"/>
    <property type="match status" value="1"/>
</dbReference>
<dbReference type="PhylomeDB" id="A7SRJ3"/>
<evidence type="ECO:0000256" key="3">
    <source>
        <dbReference type="ARBA" id="ARBA00006324"/>
    </source>
</evidence>
<feature type="non-terminal residue" evidence="11">
    <location>
        <position position="194"/>
    </location>
</feature>
<dbReference type="FunCoup" id="A7SRJ3">
    <property type="interactions" value="8"/>
</dbReference>
<evidence type="ECO:0000256" key="10">
    <source>
        <dbReference type="ARBA" id="ARBA00044906"/>
    </source>
</evidence>
<evidence type="ECO:0000256" key="6">
    <source>
        <dbReference type="ARBA" id="ARBA00022490"/>
    </source>
</evidence>
<dbReference type="PRINTS" id="PR00146">
    <property type="entry name" value="DHPICSNTHASE"/>
</dbReference>
<evidence type="ECO:0000313" key="11">
    <source>
        <dbReference type="EMBL" id="EDO33682.1"/>
    </source>
</evidence>
<dbReference type="EMBL" id="DS469763">
    <property type="protein sequence ID" value="EDO33682.1"/>
    <property type="molecule type" value="Genomic_DNA"/>
</dbReference>
<evidence type="ECO:0000256" key="1">
    <source>
        <dbReference type="ARBA" id="ARBA00004496"/>
    </source>
</evidence>
<dbReference type="PANTHER" id="PTHR12128:SF21">
    <property type="entry name" value="N-ACETYLNEURAMINATE LYASE"/>
    <property type="match status" value="1"/>
</dbReference>
<dbReference type="PANTHER" id="PTHR12128">
    <property type="entry name" value="DIHYDRODIPICOLINATE SYNTHASE"/>
    <property type="match status" value="1"/>
</dbReference>
<protein>
    <recommendedName>
        <fullName evidence="5">N-acetylneuraminate lyase</fullName>
        <ecNumber evidence="5">4.1.3.3</ecNumber>
    </recommendedName>
</protein>
<evidence type="ECO:0000256" key="5">
    <source>
        <dbReference type="ARBA" id="ARBA00012911"/>
    </source>
</evidence>
<dbReference type="GO" id="GO:0008747">
    <property type="term" value="F:N-acetylneuraminate lyase activity"/>
    <property type="evidence" value="ECO:0007669"/>
    <property type="project" value="UniProtKB-EC"/>
</dbReference>
<dbReference type="OMA" id="EQIPNFA"/>
<comment type="pathway">
    <text evidence="2">Amino-sugar metabolism; N-acetylneuraminate degradation.</text>
</comment>
<organism evidence="11 12">
    <name type="scientific">Nematostella vectensis</name>
    <name type="common">Starlet sea anemone</name>
    <dbReference type="NCBI Taxonomy" id="45351"/>
    <lineage>
        <taxon>Eukaryota</taxon>
        <taxon>Metazoa</taxon>
        <taxon>Cnidaria</taxon>
        <taxon>Anthozoa</taxon>
        <taxon>Hexacorallia</taxon>
        <taxon>Actiniaria</taxon>
        <taxon>Edwardsiidae</taxon>
        <taxon>Nematostella</taxon>
    </lineage>
</organism>
<sequence>KGLIAAPYTPFDQNGDLKLDVISKYIQLLLDQGVQGVWVCGATGEGMSLTVEERKAVASAWVYEGKGRLKHIIINVGTGNLRDTQELANHAAAIGADAIGSTPTVYPRPVSIDSLVSIFHEHAPGATNVSCEYLTNESFVLLVPMEEFLVAASEKIPSLVGIKYSSPDLFDFSRCLRYKNGKYQMMWGADEAWL</sequence>
<dbReference type="eggNOG" id="ENOG502QQA3">
    <property type="taxonomic scope" value="Eukaryota"/>
</dbReference>
<accession>A7SRJ3</accession>
<dbReference type="Gene3D" id="3.20.20.70">
    <property type="entry name" value="Aldolase class I"/>
    <property type="match status" value="1"/>
</dbReference>
<comment type="subcellular location">
    <subcellularLocation>
        <location evidence="1">Cytoplasm</location>
    </subcellularLocation>
</comment>
<dbReference type="EC" id="4.1.3.3" evidence="5"/>
<name>A7SRJ3_NEMVE</name>
<evidence type="ECO:0000256" key="9">
    <source>
        <dbReference type="ARBA" id="ARBA00023277"/>
    </source>
</evidence>
<dbReference type="STRING" id="45351.A7SRJ3"/>
<dbReference type="InParanoid" id="A7SRJ3"/>
<keyword evidence="12" id="KW-1185">Reference proteome</keyword>
<reference evidence="11 12" key="1">
    <citation type="journal article" date="2007" name="Science">
        <title>Sea anemone genome reveals ancestral eumetazoan gene repertoire and genomic organization.</title>
        <authorList>
            <person name="Putnam N.H."/>
            <person name="Srivastava M."/>
            <person name="Hellsten U."/>
            <person name="Dirks B."/>
            <person name="Chapman J."/>
            <person name="Salamov A."/>
            <person name="Terry A."/>
            <person name="Shapiro H."/>
            <person name="Lindquist E."/>
            <person name="Kapitonov V.V."/>
            <person name="Jurka J."/>
            <person name="Genikhovich G."/>
            <person name="Grigoriev I.V."/>
            <person name="Lucas S.M."/>
            <person name="Steele R.E."/>
            <person name="Finnerty J.R."/>
            <person name="Technau U."/>
            <person name="Martindale M.Q."/>
            <person name="Rokhsar D.S."/>
        </authorList>
    </citation>
    <scope>NUCLEOTIDE SEQUENCE [LARGE SCALE GENOMIC DNA]</scope>
    <source>
        <strain evidence="12">CH2 X CH6</strain>
    </source>
</reference>
<dbReference type="AlphaFoldDB" id="A7SRJ3"/>
<dbReference type="InterPro" id="IPR013785">
    <property type="entry name" value="Aldolase_TIM"/>
</dbReference>
<proteinExistence type="inferred from homology"/>
<keyword evidence="6" id="KW-0963">Cytoplasm</keyword>
<evidence type="ECO:0000256" key="8">
    <source>
        <dbReference type="ARBA" id="ARBA00023270"/>
    </source>
</evidence>
<dbReference type="GO" id="GO:0005737">
    <property type="term" value="C:cytoplasm"/>
    <property type="evidence" value="ECO:0007669"/>
    <property type="project" value="UniProtKB-SubCell"/>
</dbReference>
<gene>
    <name evidence="11" type="ORF">NEMVEDRAFT_v1g128905</name>
</gene>
<keyword evidence="7" id="KW-0456">Lyase</keyword>
<dbReference type="SUPFAM" id="SSF51569">
    <property type="entry name" value="Aldolase"/>
    <property type="match status" value="1"/>
</dbReference>
<evidence type="ECO:0000256" key="7">
    <source>
        <dbReference type="ARBA" id="ARBA00023239"/>
    </source>
</evidence>
<evidence type="ECO:0000256" key="2">
    <source>
        <dbReference type="ARBA" id="ARBA00004878"/>
    </source>
</evidence>